<keyword evidence="4 6" id="KW-0472">Membrane</keyword>
<name>A0A812I5W7_9DINO</name>
<dbReference type="OrthoDB" id="421226at2759"/>
<dbReference type="SUPFAM" id="SSF51206">
    <property type="entry name" value="cAMP-binding domain-like"/>
    <property type="match status" value="1"/>
</dbReference>
<gene>
    <name evidence="8" type="ORF">SNAT2548_LOCUS2813</name>
</gene>
<feature type="transmembrane region" description="Helical" evidence="6">
    <location>
        <begin position="545"/>
        <end position="564"/>
    </location>
</feature>
<dbReference type="Gene3D" id="1.10.287.70">
    <property type="match status" value="1"/>
</dbReference>
<dbReference type="EMBL" id="CAJNDS010000169">
    <property type="protein sequence ID" value="CAE6973375.1"/>
    <property type="molecule type" value="Genomic_DNA"/>
</dbReference>
<accession>A0A812I5W7</accession>
<dbReference type="PANTHER" id="PTHR10217">
    <property type="entry name" value="VOLTAGE AND LIGAND GATED POTASSIUM CHANNEL"/>
    <property type="match status" value="1"/>
</dbReference>
<organism evidence="8 9">
    <name type="scientific">Symbiodinium natans</name>
    <dbReference type="NCBI Taxonomy" id="878477"/>
    <lineage>
        <taxon>Eukaryota</taxon>
        <taxon>Sar</taxon>
        <taxon>Alveolata</taxon>
        <taxon>Dinophyceae</taxon>
        <taxon>Suessiales</taxon>
        <taxon>Symbiodiniaceae</taxon>
        <taxon>Symbiodinium</taxon>
    </lineage>
</organism>
<evidence type="ECO:0000256" key="5">
    <source>
        <dbReference type="SAM" id="MobiDB-lite"/>
    </source>
</evidence>
<feature type="region of interest" description="Disordered" evidence="5">
    <location>
        <begin position="116"/>
        <end position="149"/>
    </location>
</feature>
<dbReference type="GO" id="GO:0005249">
    <property type="term" value="F:voltage-gated potassium channel activity"/>
    <property type="evidence" value="ECO:0007669"/>
    <property type="project" value="TreeGrafter"/>
</dbReference>
<dbReference type="GO" id="GO:0042391">
    <property type="term" value="P:regulation of membrane potential"/>
    <property type="evidence" value="ECO:0007669"/>
    <property type="project" value="TreeGrafter"/>
</dbReference>
<dbReference type="GO" id="GO:0005886">
    <property type="term" value="C:plasma membrane"/>
    <property type="evidence" value="ECO:0007669"/>
    <property type="project" value="TreeGrafter"/>
</dbReference>
<evidence type="ECO:0000256" key="3">
    <source>
        <dbReference type="ARBA" id="ARBA00022989"/>
    </source>
</evidence>
<feature type="transmembrane region" description="Helical" evidence="6">
    <location>
        <begin position="389"/>
        <end position="408"/>
    </location>
</feature>
<evidence type="ECO:0000256" key="6">
    <source>
        <dbReference type="SAM" id="Phobius"/>
    </source>
</evidence>
<proteinExistence type="predicted"/>
<evidence type="ECO:0000313" key="9">
    <source>
        <dbReference type="Proteomes" id="UP000604046"/>
    </source>
</evidence>
<dbReference type="AlphaFoldDB" id="A0A812I5W7"/>
<feature type="transmembrane region" description="Helical" evidence="6">
    <location>
        <begin position="456"/>
        <end position="485"/>
    </location>
</feature>
<evidence type="ECO:0000256" key="4">
    <source>
        <dbReference type="ARBA" id="ARBA00023136"/>
    </source>
</evidence>
<dbReference type="PANTHER" id="PTHR10217:SF435">
    <property type="entry name" value="POTASSIUM VOLTAGE-GATED CHANNEL PROTEIN EAG"/>
    <property type="match status" value="1"/>
</dbReference>
<protein>
    <recommendedName>
        <fullName evidence="7">Ion transport domain-containing protein</fullName>
    </recommendedName>
</protein>
<evidence type="ECO:0000256" key="2">
    <source>
        <dbReference type="ARBA" id="ARBA00022692"/>
    </source>
</evidence>
<evidence type="ECO:0000256" key="1">
    <source>
        <dbReference type="ARBA" id="ARBA00004141"/>
    </source>
</evidence>
<feature type="domain" description="Ion transport" evidence="7">
    <location>
        <begin position="314"/>
        <end position="573"/>
    </location>
</feature>
<keyword evidence="3 6" id="KW-1133">Transmembrane helix</keyword>
<feature type="transmembrane region" description="Helical" evidence="6">
    <location>
        <begin position="506"/>
        <end position="525"/>
    </location>
</feature>
<dbReference type="InterPro" id="IPR018490">
    <property type="entry name" value="cNMP-bd_dom_sf"/>
</dbReference>
<dbReference type="Pfam" id="PF00520">
    <property type="entry name" value="Ion_trans"/>
    <property type="match status" value="1"/>
</dbReference>
<dbReference type="SUPFAM" id="SSF81324">
    <property type="entry name" value="Voltage-gated potassium channels"/>
    <property type="match status" value="1"/>
</dbReference>
<dbReference type="InterPro" id="IPR005821">
    <property type="entry name" value="Ion_trans_dom"/>
</dbReference>
<comment type="subcellular location">
    <subcellularLocation>
        <location evidence="1">Membrane</location>
        <topology evidence="1">Multi-pass membrane protein</topology>
    </subcellularLocation>
</comment>
<keyword evidence="9" id="KW-1185">Reference proteome</keyword>
<reference evidence="8" key="1">
    <citation type="submission" date="2021-02" db="EMBL/GenBank/DDBJ databases">
        <authorList>
            <person name="Dougan E. K."/>
            <person name="Rhodes N."/>
            <person name="Thang M."/>
            <person name="Chan C."/>
        </authorList>
    </citation>
    <scope>NUCLEOTIDE SEQUENCE</scope>
</reference>
<dbReference type="InterPro" id="IPR050818">
    <property type="entry name" value="KCNH_animal-type"/>
</dbReference>
<sequence length="860" mass="96640">MTSQWIAKFDEDNDHMSCLGHEEAGSDAEHAPLNSIVPSIGPYLLLPQWLAPKEDVPACPKFFIVVDLGGIRRMPTAKEYAAKRMREFGEELLTDYEMLLAKQLNKVKEDPDLQQFLETRPAEDTRPGEDTPARSMSKNSERSVVVRGASKASSHNIVLDPVDEGSGETPWEGDLWKVNEDDMDEESTGPTVTEEIDDFPHMTSPQHSLFLPESPTSCVKRDGLVLPLPDAFSNSSLSISVDIPAADPRGVHLHSVWTNDDFSRQVSKSSGGGLGQDFIGRLSQKSSIRSGQMVQEHGPLQKAVMRPSSLRCVMWDTVCTIAIVHDALMIPILTAFPIERSGLARTLELVSSGVWLVDLFVSFFRGYLDIRTGFVEMRFRRIALNYLTHWFMADLAMIVLDAASLFMVEDSTMDALTLLRLLRNLRLLRLLKMSDRYSILRELFYTLEYELEWTSVYFATFAGVLQHLGVIALLCHFVGCAWYALGGMSSAEITWVKAHVVSRGEEFSHTAGWFYFYMTSVQWALTQFTPSAMDVSPVNTPERVFSVVVSLAGLIAFSFFLGTINQSFAKLRSLTAQETRQNQLVRRYVGERRVSADLSSEVLACIRQRGLGKATGKVVFSDIKVLQSLPHNLLYRLHEEVGFPILEQHGVFKYLVYVSIGDVARMCHVALTESSVIYGEDLFEAGTPCTSMYMFQTGKMQYAWEQSPQVKEPVLPEQRACEAALWISWEHRGLMTCCDQSTHLFQVHASALHKIMARSEQRDLLAMYAKTFVKTLLEQYGKADDASDLYGDDEVVTKILTPIRSWQTGMMSLMPAGGGSFQLRAVFLAWKALVREGSTHRAGKTQWFGRLRRQNTASIR</sequence>
<keyword evidence="2 6" id="KW-0812">Transmembrane</keyword>
<evidence type="ECO:0000259" key="7">
    <source>
        <dbReference type="Pfam" id="PF00520"/>
    </source>
</evidence>
<feature type="compositionally biased region" description="Basic and acidic residues" evidence="5">
    <location>
        <begin position="120"/>
        <end position="132"/>
    </location>
</feature>
<evidence type="ECO:0000313" key="8">
    <source>
        <dbReference type="EMBL" id="CAE6973375.1"/>
    </source>
</evidence>
<dbReference type="Proteomes" id="UP000604046">
    <property type="component" value="Unassembled WGS sequence"/>
</dbReference>
<comment type="caution">
    <text evidence="8">The sequence shown here is derived from an EMBL/GenBank/DDBJ whole genome shotgun (WGS) entry which is preliminary data.</text>
</comment>